<name>A0AAE0U8E1_9PEZI</name>
<feature type="compositionally biased region" description="Polar residues" evidence="1">
    <location>
        <begin position="781"/>
        <end position="795"/>
    </location>
</feature>
<dbReference type="Gene3D" id="1.10.20.10">
    <property type="entry name" value="Histone, subunit A"/>
    <property type="match status" value="1"/>
</dbReference>
<feature type="region of interest" description="Disordered" evidence="1">
    <location>
        <begin position="679"/>
        <end position="716"/>
    </location>
</feature>
<keyword evidence="3" id="KW-1185">Reference proteome</keyword>
<dbReference type="GO" id="GO:0046982">
    <property type="term" value="F:protein heterodimerization activity"/>
    <property type="evidence" value="ECO:0007669"/>
    <property type="project" value="InterPro"/>
</dbReference>
<feature type="region of interest" description="Disordered" evidence="1">
    <location>
        <begin position="488"/>
        <end position="652"/>
    </location>
</feature>
<reference evidence="2" key="2">
    <citation type="submission" date="2023-06" db="EMBL/GenBank/DDBJ databases">
        <authorList>
            <consortium name="Lawrence Berkeley National Laboratory"/>
            <person name="Haridas S."/>
            <person name="Hensen N."/>
            <person name="Bonometti L."/>
            <person name="Westerberg I."/>
            <person name="Brannstrom I.O."/>
            <person name="Guillou S."/>
            <person name="Cros-Aarteil S."/>
            <person name="Calhoun S."/>
            <person name="Kuo A."/>
            <person name="Mondo S."/>
            <person name="Pangilinan J."/>
            <person name="Riley R."/>
            <person name="LaButti K."/>
            <person name="Andreopoulos B."/>
            <person name="Lipzen A."/>
            <person name="Chen C."/>
            <person name="Yanf M."/>
            <person name="Daum C."/>
            <person name="Ng V."/>
            <person name="Clum A."/>
            <person name="Steindorff A."/>
            <person name="Ohm R."/>
            <person name="Martin F."/>
            <person name="Silar P."/>
            <person name="Natvig D."/>
            <person name="Lalanne C."/>
            <person name="Gautier V."/>
            <person name="Ament-velasquez S.L."/>
            <person name="Kruys A."/>
            <person name="Hutchinson M.I."/>
            <person name="Powell A.J."/>
            <person name="Barry K."/>
            <person name="Miller A.N."/>
            <person name="Grigoriev I.V."/>
            <person name="Debuchy R."/>
            <person name="Gladieux P."/>
            <person name="Thoren M.H."/>
            <person name="Johannesson H."/>
        </authorList>
    </citation>
    <scope>NUCLEOTIDE SEQUENCE</scope>
    <source>
        <strain evidence="2">CBS 232.78</strain>
    </source>
</reference>
<evidence type="ECO:0008006" key="4">
    <source>
        <dbReference type="Google" id="ProtNLM"/>
    </source>
</evidence>
<evidence type="ECO:0000313" key="3">
    <source>
        <dbReference type="Proteomes" id="UP001285441"/>
    </source>
</evidence>
<feature type="compositionally biased region" description="Basic and acidic residues" evidence="1">
    <location>
        <begin position="704"/>
        <end position="716"/>
    </location>
</feature>
<organism evidence="2 3">
    <name type="scientific">Podospora didyma</name>
    <dbReference type="NCBI Taxonomy" id="330526"/>
    <lineage>
        <taxon>Eukaryota</taxon>
        <taxon>Fungi</taxon>
        <taxon>Dikarya</taxon>
        <taxon>Ascomycota</taxon>
        <taxon>Pezizomycotina</taxon>
        <taxon>Sordariomycetes</taxon>
        <taxon>Sordariomycetidae</taxon>
        <taxon>Sordariales</taxon>
        <taxon>Podosporaceae</taxon>
        <taxon>Podospora</taxon>
    </lineage>
</organism>
<feature type="compositionally biased region" description="Polar residues" evidence="1">
    <location>
        <begin position="614"/>
        <end position="624"/>
    </location>
</feature>
<evidence type="ECO:0000313" key="2">
    <source>
        <dbReference type="EMBL" id="KAK3394360.1"/>
    </source>
</evidence>
<feature type="compositionally biased region" description="Basic and acidic residues" evidence="1">
    <location>
        <begin position="826"/>
        <end position="835"/>
    </location>
</feature>
<feature type="compositionally biased region" description="Basic and acidic residues" evidence="1">
    <location>
        <begin position="351"/>
        <end position="372"/>
    </location>
</feature>
<evidence type="ECO:0000256" key="1">
    <source>
        <dbReference type="SAM" id="MobiDB-lite"/>
    </source>
</evidence>
<gene>
    <name evidence="2" type="ORF">B0H63DRAFT_460725</name>
</gene>
<accession>A0AAE0U8E1</accession>
<dbReference type="InterPro" id="IPR009072">
    <property type="entry name" value="Histone-fold"/>
</dbReference>
<proteinExistence type="predicted"/>
<dbReference type="PANTHER" id="PTHR15992">
    <property type="entry name" value="HOLLIDAY JUNCTION RECOGNITION PROTEIN"/>
    <property type="match status" value="1"/>
</dbReference>
<dbReference type="Pfam" id="PF10384">
    <property type="entry name" value="Scm3"/>
    <property type="match status" value="1"/>
</dbReference>
<feature type="region of interest" description="Disordered" evidence="1">
    <location>
        <begin position="1"/>
        <end position="39"/>
    </location>
</feature>
<feature type="region of interest" description="Disordered" evidence="1">
    <location>
        <begin position="948"/>
        <end position="976"/>
    </location>
</feature>
<comment type="caution">
    <text evidence="2">The sequence shown here is derived from an EMBL/GenBank/DDBJ whole genome shotgun (WGS) entry which is preliminary data.</text>
</comment>
<sequence>MEPPAKRSRLGPAPFDDKDDVDADELDVRPEELNARRDPDYQLGRSRAFAALKLKSAFERIFEKYERDFTGVADEIDLKTCEIVVDNGHLRSLKIDKNCGLQHEDDGSSESVSLDEEERILQGASTADHRLSRLVLTTLPPLTSQSRPSNFSVQWPGPLPLMAGPSMLPTAMYPPHIHFGSFPMPYGALDPLDNCTESRWRMPDLPRPVYGGRFNLAGVGSVSRAVSKMPRIAGLEDNGDDEDDILLGISTATPGHRKSDGTPIAKKRLPLRLLPVPHSRSNDELPVINPQKTPKDSSSRMKNKSAKNSSTEAERPKGMAEELDGNSLRKTAKKSQLPSRKQPPVSSSLQSRRDRMITPRTSDSESTEKETSRACASTRTPETPVQEKGQFDVYIDLSVPAEKSATKPLNQRLRVEIAAKTVADLVSFRAVTPDTTPEVKLSQPLDPEQDQGSGEPRADRNGVAAPNCGPPSPERVTEFFLRNNIDPAYSFSDEDEPTLPRSRSKHHKPGSTVKRSPPVPHCDLNGMAADIETPAHEAKVTDSSTNGLGNANSQDNSSTPLLVPGVESANEMAPGVSSAGENLERGSEVATAPSENADETTTVSQQKAPGEPVSVSQDSGNDETSQSAAKQKLKRKRRRASESSKSPNPKPMVNEVPILVEITLEATAEPELNIVGRLRSSQKQRASRPSEVENGHMAPAKAIAETDRASESLREDSTTIQQVSNAVAETEIPDSDALADSSPADLITDLVDLGPMIICEDDRAVQQDQEPIAEVEIPDSDTLTPSSPMVQQQVAKEQIPELAPSTNTSSPCQAAGPALHTALSPKTKEKAEQRENLPATPMKQTLPRHRPSSNRDLTPSSRRGILSLLSDDEDELSLGPEDFTPSGSRRKHSPAGSVRLSFPVLGLSSSVRKKNWSLKKGLLSSHSKRIPLRTTLARFAAAGGGGTPLVPSFRGRGDEGDGGSSPSRVGSELIQTPGGSMRRCGEGDFRCDRDFCFVCL</sequence>
<feature type="compositionally biased region" description="Basic and acidic residues" evidence="1">
    <location>
        <begin position="26"/>
        <end position="39"/>
    </location>
</feature>
<feature type="compositionally biased region" description="Polar residues" evidence="1">
    <location>
        <begin position="374"/>
        <end position="383"/>
    </location>
</feature>
<feature type="compositionally biased region" description="Polar residues" evidence="1">
    <location>
        <begin position="541"/>
        <end position="560"/>
    </location>
</feature>
<dbReference type="EMBL" id="JAULSW010000001">
    <property type="protein sequence ID" value="KAK3394360.1"/>
    <property type="molecule type" value="Genomic_DNA"/>
</dbReference>
<dbReference type="PANTHER" id="PTHR15992:SF5">
    <property type="entry name" value="HOLLIDAY JUNCTION RECOGNITION PROTEIN"/>
    <property type="match status" value="1"/>
</dbReference>
<dbReference type="GO" id="GO:0005634">
    <property type="term" value="C:nucleus"/>
    <property type="evidence" value="ECO:0007669"/>
    <property type="project" value="InterPro"/>
</dbReference>
<feature type="region of interest" description="Disordered" evidence="1">
    <location>
        <begin position="234"/>
        <end position="387"/>
    </location>
</feature>
<dbReference type="AlphaFoldDB" id="A0AAE0U8E1"/>
<reference evidence="2" key="1">
    <citation type="journal article" date="2023" name="Mol. Phylogenet. Evol.">
        <title>Genome-scale phylogeny and comparative genomics of the fungal order Sordariales.</title>
        <authorList>
            <person name="Hensen N."/>
            <person name="Bonometti L."/>
            <person name="Westerberg I."/>
            <person name="Brannstrom I.O."/>
            <person name="Guillou S."/>
            <person name="Cros-Aarteil S."/>
            <person name="Calhoun S."/>
            <person name="Haridas S."/>
            <person name="Kuo A."/>
            <person name="Mondo S."/>
            <person name="Pangilinan J."/>
            <person name="Riley R."/>
            <person name="LaButti K."/>
            <person name="Andreopoulos B."/>
            <person name="Lipzen A."/>
            <person name="Chen C."/>
            <person name="Yan M."/>
            <person name="Daum C."/>
            <person name="Ng V."/>
            <person name="Clum A."/>
            <person name="Steindorff A."/>
            <person name="Ohm R.A."/>
            <person name="Martin F."/>
            <person name="Silar P."/>
            <person name="Natvig D.O."/>
            <person name="Lalanne C."/>
            <person name="Gautier V."/>
            <person name="Ament-Velasquez S.L."/>
            <person name="Kruys A."/>
            <person name="Hutchinson M.I."/>
            <person name="Powell A.J."/>
            <person name="Barry K."/>
            <person name="Miller A.N."/>
            <person name="Grigoriev I.V."/>
            <person name="Debuchy R."/>
            <person name="Gladieux P."/>
            <person name="Hiltunen Thoren M."/>
            <person name="Johannesson H."/>
        </authorList>
    </citation>
    <scope>NUCLEOTIDE SEQUENCE</scope>
    <source>
        <strain evidence="2">CBS 232.78</strain>
    </source>
</reference>
<feature type="region of interest" description="Disordered" evidence="1">
    <location>
        <begin position="433"/>
        <end position="475"/>
    </location>
</feature>
<feature type="compositionally biased region" description="Polar residues" evidence="1">
    <location>
        <begin position="334"/>
        <end position="350"/>
    </location>
</feature>
<dbReference type="GO" id="GO:0042393">
    <property type="term" value="F:histone binding"/>
    <property type="evidence" value="ECO:0007669"/>
    <property type="project" value="InterPro"/>
</dbReference>
<feature type="region of interest" description="Disordered" evidence="1">
    <location>
        <begin position="777"/>
        <end position="896"/>
    </location>
</feature>
<dbReference type="InterPro" id="IPR018465">
    <property type="entry name" value="Scm3/HJURP"/>
</dbReference>
<dbReference type="Proteomes" id="UP001285441">
    <property type="component" value="Unassembled WGS sequence"/>
</dbReference>
<protein>
    <recommendedName>
        <fullName evidence="4">Myb-like DNA-binding domain protein</fullName>
    </recommendedName>
</protein>